<keyword evidence="3" id="KW-1185">Reference proteome</keyword>
<comment type="caution">
    <text evidence="2">The sequence shown here is derived from an EMBL/GenBank/DDBJ whole genome shotgun (WGS) entry which is preliminary data.</text>
</comment>
<dbReference type="AlphaFoldDB" id="A0AA39NRY6"/>
<dbReference type="Proteomes" id="UP001175227">
    <property type="component" value="Unassembled WGS sequence"/>
</dbReference>
<accession>A0AA39NRY6</accession>
<evidence type="ECO:0000313" key="2">
    <source>
        <dbReference type="EMBL" id="KAK0470716.1"/>
    </source>
</evidence>
<reference evidence="2" key="1">
    <citation type="submission" date="2023-06" db="EMBL/GenBank/DDBJ databases">
        <authorList>
            <consortium name="Lawrence Berkeley National Laboratory"/>
            <person name="Ahrendt S."/>
            <person name="Sahu N."/>
            <person name="Indic B."/>
            <person name="Wong-Bajracharya J."/>
            <person name="Merenyi Z."/>
            <person name="Ke H.-M."/>
            <person name="Monk M."/>
            <person name="Kocsube S."/>
            <person name="Drula E."/>
            <person name="Lipzen A."/>
            <person name="Balint B."/>
            <person name="Henrissat B."/>
            <person name="Andreopoulos B."/>
            <person name="Martin F.M."/>
            <person name="Harder C.B."/>
            <person name="Rigling D."/>
            <person name="Ford K.L."/>
            <person name="Foster G.D."/>
            <person name="Pangilinan J."/>
            <person name="Papanicolaou A."/>
            <person name="Barry K."/>
            <person name="LaButti K."/>
            <person name="Viragh M."/>
            <person name="Koriabine M."/>
            <person name="Yan M."/>
            <person name="Riley R."/>
            <person name="Champramary S."/>
            <person name="Plett K.L."/>
            <person name="Tsai I.J."/>
            <person name="Slot J."/>
            <person name="Sipos G."/>
            <person name="Plett J."/>
            <person name="Nagy L.G."/>
            <person name="Grigoriev I.V."/>
        </authorList>
    </citation>
    <scope>NUCLEOTIDE SEQUENCE</scope>
    <source>
        <strain evidence="2">ICMP 16352</strain>
    </source>
</reference>
<evidence type="ECO:0000256" key="1">
    <source>
        <dbReference type="SAM" id="MobiDB-lite"/>
    </source>
</evidence>
<proteinExistence type="predicted"/>
<gene>
    <name evidence="2" type="ORF">IW261DRAFT_1515116</name>
</gene>
<feature type="compositionally biased region" description="Polar residues" evidence="1">
    <location>
        <begin position="1"/>
        <end position="18"/>
    </location>
</feature>
<dbReference type="EMBL" id="JAUEPR010000059">
    <property type="protein sequence ID" value="KAK0470716.1"/>
    <property type="molecule type" value="Genomic_DNA"/>
</dbReference>
<protein>
    <submittedName>
        <fullName evidence="2">Uncharacterized protein</fullName>
    </submittedName>
</protein>
<name>A0AA39NRY6_9AGAR</name>
<feature type="region of interest" description="Disordered" evidence="1">
    <location>
        <begin position="1"/>
        <end position="20"/>
    </location>
</feature>
<sequence length="95" mass="10644">MEESASSDGCALCSNSDGSTTSPVLLTSTLQITPSPPPKEAIFMPLSLILDPPHLWRPIPYIPESLTYLREQSLEVFQCIWRHASRLLYHCRCKA</sequence>
<evidence type="ECO:0000313" key="3">
    <source>
        <dbReference type="Proteomes" id="UP001175227"/>
    </source>
</evidence>
<organism evidence="2 3">
    <name type="scientific">Armillaria novae-zelandiae</name>
    <dbReference type="NCBI Taxonomy" id="153914"/>
    <lineage>
        <taxon>Eukaryota</taxon>
        <taxon>Fungi</taxon>
        <taxon>Dikarya</taxon>
        <taxon>Basidiomycota</taxon>
        <taxon>Agaricomycotina</taxon>
        <taxon>Agaricomycetes</taxon>
        <taxon>Agaricomycetidae</taxon>
        <taxon>Agaricales</taxon>
        <taxon>Marasmiineae</taxon>
        <taxon>Physalacriaceae</taxon>
        <taxon>Armillaria</taxon>
    </lineage>
</organism>